<proteinExistence type="inferred from homology"/>
<organism evidence="7 8">
    <name type="scientific">Arundinibacter roseus</name>
    <dbReference type="NCBI Taxonomy" id="2070510"/>
    <lineage>
        <taxon>Bacteria</taxon>
        <taxon>Pseudomonadati</taxon>
        <taxon>Bacteroidota</taxon>
        <taxon>Cytophagia</taxon>
        <taxon>Cytophagales</taxon>
        <taxon>Spirosomataceae</taxon>
        <taxon>Arundinibacter</taxon>
    </lineage>
</organism>
<dbReference type="AlphaFoldDB" id="A0A4R4KH65"/>
<reference evidence="7 8" key="1">
    <citation type="submission" date="2019-02" db="EMBL/GenBank/DDBJ databases">
        <title>Arundinibacter roseus gen. nov., sp. nov., a new member of the family Cytophagaceae.</title>
        <authorList>
            <person name="Szuroczki S."/>
            <person name="Khayer B."/>
            <person name="Sproer C."/>
            <person name="Toumi M."/>
            <person name="Szabo A."/>
            <person name="Felfoldi T."/>
            <person name="Schumann P."/>
            <person name="Toth E."/>
        </authorList>
    </citation>
    <scope>NUCLEOTIDE SEQUENCE [LARGE SCALE GENOMIC DNA]</scope>
    <source>
        <strain evidence="7 8">DMA-k-7a</strain>
    </source>
</reference>
<keyword evidence="2 4" id="KW-0119">Carbohydrate metabolism</keyword>
<evidence type="ECO:0000256" key="5">
    <source>
        <dbReference type="SAM" id="SignalP"/>
    </source>
</evidence>
<dbReference type="InterPro" id="IPR044846">
    <property type="entry name" value="GH10"/>
</dbReference>
<dbReference type="Gene3D" id="3.20.20.80">
    <property type="entry name" value="Glycosidases"/>
    <property type="match status" value="1"/>
</dbReference>
<evidence type="ECO:0000256" key="4">
    <source>
        <dbReference type="RuleBase" id="RU361174"/>
    </source>
</evidence>
<keyword evidence="4" id="KW-0326">Glycosidase</keyword>
<evidence type="ECO:0000259" key="6">
    <source>
        <dbReference type="PROSITE" id="PS51760"/>
    </source>
</evidence>
<dbReference type="RefSeq" id="WP_132115358.1">
    <property type="nucleotide sequence ID" value="NZ_SMJU01000003.1"/>
</dbReference>
<dbReference type="PRINTS" id="PR00134">
    <property type="entry name" value="GLHYDRLASE10"/>
</dbReference>
<feature type="chain" id="PRO_5020854142" description="Beta-xylanase" evidence="5">
    <location>
        <begin position="18"/>
        <end position="442"/>
    </location>
</feature>
<dbReference type="InterPro" id="IPR017853">
    <property type="entry name" value="GH"/>
</dbReference>
<evidence type="ECO:0000256" key="1">
    <source>
        <dbReference type="ARBA" id="ARBA00022801"/>
    </source>
</evidence>
<evidence type="ECO:0000313" key="7">
    <source>
        <dbReference type="EMBL" id="TDB67407.1"/>
    </source>
</evidence>
<feature type="domain" description="GH10" evidence="6">
    <location>
        <begin position="82"/>
        <end position="385"/>
    </location>
</feature>
<keyword evidence="5" id="KW-0732">Signal</keyword>
<comment type="catalytic activity">
    <reaction evidence="4">
        <text>Endohydrolysis of (1-&gt;4)-beta-D-xylosidic linkages in xylans.</text>
        <dbReference type="EC" id="3.2.1.8"/>
    </reaction>
</comment>
<dbReference type="InterPro" id="IPR001000">
    <property type="entry name" value="GH10_dom"/>
</dbReference>
<protein>
    <recommendedName>
        <fullName evidence="4">Beta-xylanase</fullName>
        <ecNumber evidence="4">3.2.1.8</ecNumber>
    </recommendedName>
</protein>
<name>A0A4R4KH65_9BACT</name>
<sequence length="442" mass="50626">MKKILLLLLLISSEAYAQTTALDSLWTNPEVEKRIQEGIEANRKGEFTLSFPDAKGTVQIEVTQIKHAFLFGSNIFMLKGFKTAAQNERYETVFKELFNLACVPFYWKTLEPQQGKLRYEAGSPEIYRRPPPDVVLDFCKKNGITPKGHTLVWDNTAHAVPEWLPKDTSKIQPLIDLRIRQLADRYGSTVKTWDVVNEVLKDHPAVPMPPEYPLKAFMTAQRNFPTDTRLFLNEVTTESWQNYHREYTPFNLLINDLKNRGARIDGLGLQFHFFSEPLHHNVVAGKAMKPDELFKALDLYGKHNLPIHVSEITIPALPHTSEGLENQAKLTRNFYRLWFSHPAVESIIWWNVADGTAVAGEDKWRGGFLDENLQPKPAYHALNTLINQEWKTNFNATVSTKSHSFKGFYGDYVVKVTRQGKTTEHTFSIKKDSPKQLAISLN</sequence>
<feature type="signal peptide" evidence="5">
    <location>
        <begin position="1"/>
        <end position="17"/>
    </location>
</feature>
<dbReference type="EMBL" id="SMJU01000003">
    <property type="protein sequence ID" value="TDB67407.1"/>
    <property type="molecule type" value="Genomic_DNA"/>
</dbReference>
<accession>A0A4R4KH65</accession>
<keyword evidence="1 4" id="KW-0378">Hydrolase</keyword>
<dbReference type="PROSITE" id="PS51760">
    <property type="entry name" value="GH10_2"/>
    <property type="match status" value="1"/>
</dbReference>
<dbReference type="SUPFAM" id="SSF51445">
    <property type="entry name" value="(Trans)glycosidases"/>
    <property type="match status" value="1"/>
</dbReference>
<dbReference type="Pfam" id="PF00331">
    <property type="entry name" value="Glyco_hydro_10"/>
    <property type="match status" value="1"/>
</dbReference>
<dbReference type="GO" id="GO:0000272">
    <property type="term" value="P:polysaccharide catabolic process"/>
    <property type="evidence" value="ECO:0007669"/>
    <property type="project" value="UniProtKB-KW"/>
</dbReference>
<dbReference type="SMART" id="SM00633">
    <property type="entry name" value="Glyco_10"/>
    <property type="match status" value="1"/>
</dbReference>
<evidence type="ECO:0000256" key="3">
    <source>
        <dbReference type="ARBA" id="ARBA00023326"/>
    </source>
</evidence>
<dbReference type="OrthoDB" id="9809277at2"/>
<evidence type="ECO:0000256" key="2">
    <source>
        <dbReference type="ARBA" id="ARBA00023277"/>
    </source>
</evidence>
<gene>
    <name evidence="7" type="ORF">EZE20_05525</name>
</gene>
<dbReference type="PANTHER" id="PTHR31490:SF1">
    <property type="entry name" value="ENDO-1,4-BETA-XYLANASE 1"/>
    <property type="match status" value="1"/>
</dbReference>
<keyword evidence="3 4" id="KW-0624">Polysaccharide degradation</keyword>
<evidence type="ECO:0000313" key="8">
    <source>
        <dbReference type="Proteomes" id="UP000295706"/>
    </source>
</evidence>
<keyword evidence="8" id="KW-1185">Reference proteome</keyword>
<comment type="similarity">
    <text evidence="4">Belongs to the glycosyl hydrolase 10 (cellulase F) family.</text>
</comment>
<dbReference type="PANTHER" id="PTHR31490">
    <property type="entry name" value="GLYCOSYL HYDROLASE"/>
    <property type="match status" value="1"/>
</dbReference>
<dbReference type="EC" id="3.2.1.8" evidence="4"/>
<comment type="caution">
    <text evidence="7">The sequence shown here is derived from an EMBL/GenBank/DDBJ whole genome shotgun (WGS) entry which is preliminary data.</text>
</comment>
<dbReference type="GO" id="GO:0031176">
    <property type="term" value="F:endo-1,4-beta-xylanase activity"/>
    <property type="evidence" value="ECO:0007669"/>
    <property type="project" value="UniProtKB-EC"/>
</dbReference>
<dbReference type="Proteomes" id="UP000295706">
    <property type="component" value="Unassembled WGS sequence"/>
</dbReference>